<evidence type="ECO:0000313" key="7">
    <source>
        <dbReference type="EMBL" id="BBH52312.1"/>
    </source>
</evidence>
<dbReference type="InterPro" id="IPR053930">
    <property type="entry name" value="RapZ-like_N"/>
</dbReference>
<proteinExistence type="inferred from homology"/>
<sequence>MNEIHLTESQNKKSLVIISGLAGSGKTIAIHALEDMGYYCIDNLPSVLLKAFTDSIKSDKIKNPYIALALDSRDTDIPNTFQEIYEILSTICDLQILYLKASDEIVIKRFRETRRQHPLNANAPNLSLLEAIKLDAVTLEPIKNLANQMLDTSNMSSQNLKKFLHNHFAISDYKKHLLLNIVSFGFKYGTPTDLDTIFDVRCFKNPHYEIHLRELTGLEPAVKNYVFSDERVPLFVDKVVELIQFMYPNYLEEGKHYFSIGIGCTGGKHRSVAISEELARIFRERLPFVNVEHRHADLE</sequence>
<feature type="domain" description="RapZ-like N-terminal" evidence="5">
    <location>
        <begin position="15"/>
        <end position="169"/>
    </location>
</feature>
<dbReference type="PIRSF" id="PIRSF005052">
    <property type="entry name" value="P-loopkin"/>
    <property type="match status" value="1"/>
</dbReference>
<evidence type="ECO:0000313" key="8">
    <source>
        <dbReference type="Proteomes" id="UP000291236"/>
    </source>
</evidence>
<dbReference type="Pfam" id="PF03668">
    <property type="entry name" value="RapZ-like_N"/>
    <property type="match status" value="1"/>
</dbReference>
<dbReference type="RefSeq" id="WP_130606693.1">
    <property type="nucleotide sequence ID" value="NZ_AP019368.1"/>
</dbReference>
<name>A0A4P2VTU7_FLUSA</name>
<reference evidence="7 8" key="1">
    <citation type="submission" date="2018-12" db="EMBL/GenBank/DDBJ databases">
        <title>Rubrispira sanarue gen. nov., sp., nov., a member of the order Silvanigrellales, isolated from a brackish lake in Hamamatsu Japan.</title>
        <authorList>
            <person name="Maejima Y."/>
            <person name="Iino T."/>
            <person name="Muraguchi Y."/>
            <person name="Fukuda K."/>
            <person name="Nojiri H."/>
            <person name="Ohkuma M."/>
            <person name="Moriuchi R."/>
            <person name="Dohra H."/>
            <person name="Kimbara K."/>
            <person name="Shintani M."/>
        </authorList>
    </citation>
    <scope>NUCLEOTIDE SEQUENCE [LARGE SCALE GENOMIC DNA]</scope>
    <source>
        <strain evidence="7 8">RF1110005</strain>
    </source>
</reference>
<dbReference type="InterPro" id="IPR027417">
    <property type="entry name" value="P-loop_NTPase"/>
</dbReference>
<dbReference type="Proteomes" id="UP000291236">
    <property type="component" value="Chromosome"/>
</dbReference>
<dbReference type="HAMAP" id="MF_00636">
    <property type="entry name" value="RapZ_like"/>
    <property type="match status" value="1"/>
</dbReference>
<organism evidence="7 8">
    <name type="scientific">Fluviispira sanaruensis</name>
    <dbReference type="NCBI Taxonomy" id="2493639"/>
    <lineage>
        <taxon>Bacteria</taxon>
        <taxon>Pseudomonadati</taxon>
        <taxon>Bdellovibrionota</taxon>
        <taxon>Oligoflexia</taxon>
        <taxon>Silvanigrellales</taxon>
        <taxon>Silvanigrellaceae</taxon>
        <taxon>Fluviispira</taxon>
    </lineage>
</organism>
<evidence type="ECO:0000259" key="5">
    <source>
        <dbReference type="Pfam" id="PF03668"/>
    </source>
</evidence>
<keyword evidence="2 4" id="KW-0067">ATP-binding</keyword>
<dbReference type="SUPFAM" id="SSF52540">
    <property type="entry name" value="P-loop containing nucleoside triphosphate hydrolases"/>
    <property type="match status" value="1"/>
</dbReference>
<keyword evidence="8" id="KW-1185">Reference proteome</keyword>
<accession>A0A4P2VTU7</accession>
<dbReference type="Pfam" id="PF22740">
    <property type="entry name" value="PapZ_C"/>
    <property type="match status" value="1"/>
</dbReference>
<dbReference type="GO" id="GO:0005525">
    <property type="term" value="F:GTP binding"/>
    <property type="evidence" value="ECO:0007669"/>
    <property type="project" value="UniProtKB-UniRule"/>
</dbReference>
<evidence type="ECO:0000259" key="6">
    <source>
        <dbReference type="Pfam" id="PF22740"/>
    </source>
</evidence>
<dbReference type="GO" id="GO:0005524">
    <property type="term" value="F:ATP binding"/>
    <property type="evidence" value="ECO:0007669"/>
    <property type="project" value="UniProtKB-UniRule"/>
</dbReference>
<dbReference type="KEGG" id="sbf:JCM31447_07530"/>
<dbReference type="InterPro" id="IPR005337">
    <property type="entry name" value="RapZ-like"/>
</dbReference>
<evidence type="ECO:0000256" key="4">
    <source>
        <dbReference type="HAMAP-Rule" id="MF_00636"/>
    </source>
</evidence>
<dbReference type="PANTHER" id="PTHR30448">
    <property type="entry name" value="RNASE ADAPTER PROTEIN RAPZ"/>
    <property type="match status" value="1"/>
</dbReference>
<dbReference type="PANTHER" id="PTHR30448:SF0">
    <property type="entry name" value="RNASE ADAPTER PROTEIN RAPZ"/>
    <property type="match status" value="1"/>
</dbReference>
<dbReference type="AlphaFoldDB" id="A0A4P2VTU7"/>
<evidence type="ECO:0000256" key="3">
    <source>
        <dbReference type="ARBA" id="ARBA00023134"/>
    </source>
</evidence>
<evidence type="ECO:0000256" key="1">
    <source>
        <dbReference type="ARBA" id="ARBA00022741"/>
    </source>
</evidence>
<evidence type="ECO:0000256" key="2">
    <source>
        <dbReference type="ARBA" id="ARBA00022840"/>
    </source>
</evidence>
<protein>
    <submittedName>
        <fullName evidence="7">RNase adapter RapZ</fullName>
    </submittedName>
</protein>
<keyword evidence="3 4" id="KW-0342">GTP-binding</keyword>
<dbReference type="OrthoDB" id="9784461at2"/>
<feature type="binding site" evidence="4">
    <location>
        <begin position="20"/>
        <end position="27"/>
    </location>
    <ligand>
        <name>ATP</name>
        <dbReference type="ChEBI" id="CHEBI:30616"/>
    </ligand>
</feature>
<keyword evidence="1 4" id="KW-0547">Nucleotide-binding</keyword>
<dbReference type="EMBL" id="AP019368">
    <property type="protein sequence ID" value="BBH52312.1"/>
    <property type="molecule type" value="Genomic_DNA"/>
</dbReference>
<dbReference type="InterPro" id="IPR053931">
    <property type="entry name" value="RapZ_C"/>
</dbReference>
<gene>
    <name evidence="7" type="ORF">JCM31447_07530</name>
</gene>
<feature type="domain" description="RapZ C-terminal" evidence="6">
    <location>
        <begin position="179"/>
        <end position="296"/>
    </location>
</feature>
<feature type="binding site" evidence="4">
    <location>
        <begin position="71"/>
        <end position="74"/>
    </location>
    <ligand>
        <name>GTP</name>
        <dbReference type="ChEBI" id="CHEBI:37565"/>
    </ligand>
</feature>
<dbReference type="NCBIfam" id="NF003828">
    <property type="entry name" value="PRK05416.1"/>
    <property type="match status" value="1"/>
</dbReference>